<feature type="transmembrane region" description="Helical" evidence="8">
    <location>
        <begin position="270"/>
        <end position="290"/>
    </location>
</feature>
<comment type="subcellular location">
    <subcellularLocation>
        <location evidence="1">Cell membrane</location>
        <topology evidence="1">Multi-pass membrane protein</topology>
    </subcellularLocation>
    <subcellularLocation>
        <location evidence="7">Membrane</location>
        <topology evidence="7">Multi-pass membrane protein</topology>
    </subcellularLocation>
</comment>
<feature type="transmembrane region" description="Helical" evidence="8">
    <location>
        <begin position="403"/>
        <end position="425"/>
    </location>
</feature>
<accession>A0A540X3I0</accession>
<feature type="transmembrane region" description="Helical" evidence="8">
    <location>
        <begin position="297"/>
        <end position="317"/>
    </location>
</feature>
<evidence type="ECO:0000256" key="5">
    <source>
        <dbReference type="ARBA" id="ARBA00022989"/>
    </source>
</evidence>
<dbReference type="EMBL" id="VIFM01000035">
    <property type="protein sequence ID" value="TQF15805.1"/>
    <property type="molecule type" value="Genomic_DNA"/>
</dbReference>
<feature type="transmembrane region" description="Helical" evidence="8">
    <location>
        <begin position="6"/>
        <end position="25"/>
    </location>
</feature>
<feature type="transmembrane region" description="Helical" evidence="8">
    <location>
        <begin position="446"/>
        <end position="466"/>
    </location>
</feature>
<organism evidence="10 11">
    <name type="scientific">Myxococcus llanfairpwllgwyngyllgogerychwyrndrobwllllantysiliogogogochensis</name>
    <dbReference type="NCBI Taxonomy" id="2590453"/>
    <lineage>
        <taxon>Bacteria</taxon>
        <taxon>Pseudomonadati</taxon>
        <taxon>Myxococcota</taxon>
        <taxon>Myxococcia</taxon>
        <taxon>Myxococcales</taxon>
        <taxon>Cystobacterineae</taxon>
        <taxon>Myxococcaceae</taxon>
        <taxon>Myxococcus</taxon>
    </lineage>
</organism>
<dbReference type="PANTHER" id="PTHR42703">
    <property type="entry name" value="NADH DEHYDROGENASE"/>
    <property type="match status" value="1"/>
</dbReference>
<evidence type="ECO:0000256" key="2">
    <source>
        <dbReference type="ARBA" id="ARBA00005346"/>
    </source>
</evidence>
<keyword evidence="4 7" id="KW-0812">Transmembrane</keyword>
<protein>
    <submittedName>
        <fullName evidence="10">Oxidoreductase</fullName>
    </submittedName>
</protein>
<dbReference type="InterPro" id="IPR050586">
    <property type="entry name" value="CPA3_Na-H_Antiporter_D"/>
</dbReference>
<dbReference type="Pfam" id="PF00361">
    <property type="entry name" value="Proton_antipo_M"/>
    <property type="match status" value="1"/>
</dbReference>
<evidence type="ECO:0000256" key="4">
    <source>
        <dbReference type="ARBA" id="ARBA00022692"/>
    </source>
</evidence>
<dbReference type="GO" id="GO:0005886">
    <property type="term" value="C:plasma membrane"/>
    <property type="evidence" value="ECO:0007669"/>
    <property type="project" value="UniProtKB-SubCell"/>
</dbReference>
<feature type="transmembrane region" description="Helical" evidence="8">
    <location>
        <begin position="203"/>
        <end position="225"/>
    </location>
</feature>
<keyword evidence="11" id="KW-1185">Reference proteome</keyword>
<comment type="caution">
    <text evidence="10">The sequence shown here is derived from an EMBL/GenBank/DDBJ whole genome shotgun (WGS) entry which is preliminary data.</text>
</comment>
<proteinExistence type="inferred from homology"/>
<dbReference type="OrthoDB" id="9768329at2"/>
<evidence type="ECO:0000313" key="11">
    <source>
        <dbReference type="Proteomes" id="UP000315369"/>
    </source>
</evidence>
<dbReference type="GO" id="GO:0008137">
    <property type="term" value="F:NADH dehydrogenase (ubiquinone) activity"/>
    <property type="evidence" value="ECO:0007669"/>
    <property type="project" value="InterPro"/>
</dbReference>
<keyword evidence="3" id="KW-1003">Cell membrane</keyword>
<evidence type="ECO:0000313" key="10">
    <source>
        <dbReference type="EMBL" id="TQF15805.1"/>
    </source>
</evidence>
<feature type="domain" description="NADH:quinone oxidoreductase/Mrp antiporter transmembrane" evidence="9">
    <location>
        <begin position="127"/>
        <end position="414"/>
    </location>
</feature>
<feature type="transmembrane region" description="Helical" evidence="8">
    <location>
        <begin position="78"/>
        <end position="98"/>
    </location>
</feature>
<dbReference type="PANTHER" id="PTHR42703:SF1">
    <property type="entry name" value="NA(+)_H(+) ANTIPORTER SUBUNIT D1"/>
    <property type="match status" value="1"/>
</dbReference>
<evidence type="ECO:0000259" key="9">
    <source>
        <dbReference type="Pfam" id="PF00361"/>
    </source>
</evidence>
<dbReference type="GO" id="GO:0042773">
    <property type="term" value="P:ATP synthesis coupled electron transport"/>
    <property type="evidence" value="ECO:0007669"/>
    <property type="project" value="InterPro"/>
</dbReference>
<reference evidence="10 11" key="1">
    <citation type="submission" date="2019-06" db="EMBL/GenBank/DDBJ databases">
        <authorList>
            <person name="Livingstone P."/>
            <person name="Whitworth D."/>
        </authorList>
    </citation>
    <scope>NUCLEOTIDE SEQUENCE [LARGE SCALE GENOMIC DNA]</scope>
    <source>
        <strain evidence="10 11">AM401</strain>
    </source>
</reference>
<dbReference type="InterPro" id="IPR001750">
    <property type="entry name" value="ND/Mrp_TM"/>
</dbReference>
<feature type="transmembrane region" description="Helical" evidence="8">
    <location>
        <begin position="237"/>
        <end position="258"/>
    </location>
</feature>
<gene>
    <name evidence="10" type="ORF">FJV41_11665</name>
</gene>
<comment type="similarity">
    <text evidence="2">Belongs to the CPA3 antiporters (TC 2.A.63) subunit D family.</text>
</comment>
<sequence length="475" mass="49985">MMGGTALMAWSVALPLIGAVLSLLVGRAGVRLVAGVASVATLIASSLVAWEVSTQGVLRQQLGGWGAPLGIEWRADGLAALMLLTIAVVGPLISVHALDHLGDREDREFLPLWLFIWCALNALVLSADAFNLYVTLELTTLGAVSLIVVRRDLPGLDAGLRYLLFALPGSLCYLLGIAFLYGAYATLDVGMLAQRVQSGPVTWVAAGLVTVGLCLKTPLFPLHVWLPPTYTGAPTPVTALLSALISKGSFYVLLRLWLEVFAPVLDAEVGQLLGLLGAVAVLWGSVLALSQTQLKRVVAYSSVAQIGYMFLVFPMATSGARAGVIYLVVSHAAAKASMFVAVGNIHQAVGITELGGVQGLAYRMPFTFLAMALGGISLIGIPPSGGFIAKWLLLNESIGTQQWWWALVLLGGSLLAAAYVFRILRGSFLPLPPGVTVRSIPLGNELAPLALALIALLLGLVPWFPLDLLAVGASR</sequence>
<dbReference type="RefSeq" id="WP_141642525.1">
    <property type="nucleotide sequence ID" value="NZ_VIFM01000035.1"/>
</dbReference>
<dbReference type="InterPro" id="IPR003918">
    <property type="entry name" value="NADH_UbQ_OxRdtase"/>
</dbReference>
<feature type="transmembrane region" description="Helical" evidence="8">
    <location>
        <begin position="133"/>
        <end position="150"/>
    </location>
</feature>
<evidence type="ECO:0000256" key="6">
    <source>
        <dbReference type="ARBA" id="ARBA00023136"/>
    </source>
</evidence>
<evidence type="ECO:0000256" key="8">
    <source>
        <dbReference type="SAM" id="Phobius"/>
    </source>
</evidence>
<name>A0A540X3I0_9BACT</name>
<feature type="transmembrane region" description="Helical" evidence="8">
    <location>
        <begin position="162"/>
        <end position="183"/>
    </location>
</feature>
<feature type="transmembrane region" description="Helical" evidence="8">
    <location>
        <begin position="323"/>
        <end position="345"/>
    </location>
</feature>
<evidence type="ECO:0000256" key="3">
    <source>
        <dbReference type="ARBA" id="ARBA00022475"/>
    </source>
</evidence>
<dbReference type="Proteomes" id="UP000315369">
    <property type="component" value="Unassembled WGS sequence"/>
</dbReference>
<feature type="transmembrane region" description="Helical" evidence="8">
    <location>
        <begin position="32"/>
        <end position="50"/>
    </location>
</feature>
<feature type="transmembrane region" description="Helical" evidence="8">
    <location>
        <begin position="366"/>
        <end position="383"/>
    </location>
</feature>
<evidence type="ECO:0000256" key="1">
    <source>
        <dbReference type="ARBA" id="ARBA00004651"/>
    </source>
</evidence>
<keyword evidence="6 8" id="KW-0472">Membrane</keyword>
<evidence type="ECO:0000256" key="7">
    <source>
        <dbReference type="RuleBase" id="RU000320"/>
    </source>
</evidence>
<keyword evidence="5 8" id="KW-1133">Transmembrane helix</keyword>
<dbReference type="AlphaFoldDB" id="A0A540X3I0"/>
<dbReference type="PRINTS" id="PR01437">
    <property type="entry name" value="NUOXDRDTASE4"/>
</dbReference>
<feature type="transmembrane region" description="Helical" evidence="8">
    <location>
        <begin position="110"/>
        <end position="127"/>
    </location>
</feature>